<dbReference type="PROSITE" id="PS00107">
    <property type="entry name" value="PROTEIN_KINASE_ATP"/>
    <property type="match status" value="1"/>
</dbReference>
<dbReference type="PROSITE" id="PS50011">
    <property type="entry name" value="PROTEIN_KINASE_DOM"/>
    <property type="match status" value="1"/>
</dbReference>
<keyword evidence="4" id="KW-0723">Serine/threonine-protein kinase</keyword>
<evidence type="ECO:0000256" key="2">
    <source>
        <dbReference type="ARBA" id="ARBA00022840"/>
    </source>
</evidence>
<dbReference type="InterPro" id="IPR000719">
    <property type="entry name" value="Prot_kinase_dom"/>
</dbReference>
<comment type="caution">
    <text evidence="7">The sequence shown here is derived from an EMBL/GenBank/DDBJ whole genome shotgun (WGS) entry which is preliminary data.</text>
</comment>
<dbReference type="InterPro" id="IPR017441">
    <property type="entry name" value="Protein_kinase_ATP_BS"/>
</dbReference>
<dbReference type="Proteomes" id="UP001203297">
    <property type="component" value="Unassembled WGS sequence"/>
</dbReference>
<dbReference type="GO" id="GO:0035556">
    <property type="term" value="P:intracellular signal transduction"/>
    <property type="evidence" value="ECO:0007669"/>
    <property type="project" value="TreeGrafter"/>
</dbReference>
<protein>
    <submittedName>
        <fullName evidence="7">Kinase-like domain-containing protein</fullName>
    </submittedName>
</protein>
<accession>A0AAD4QJT5</accession>
<organism evidence="7 8">
    <name type="scientific">Multifurca ochricompacta</name>
    <dbReference type="NCBI Taxonomy" id="376703"/>
    <lineage>
        <taxon>Eukaryota</taxon>
        <taxon>Fungi</taxon>
        <taxon>Dikarya</taxon>
        <taxon>Basidiomycota</taxon>
        <taxon>Agaricomycotina</taxon>
        <taxon>Agaricomycetes</taxon>
        <taxon>Russulales</taxon>
        <taxon>Russulaceae</taxon>
        <taxon>Multifurca</taxon>
    </lineage>
</organism>
<keyword evidence="1 3" id="KW-0547">Nucleotide-binding</keyword>
<dbReference type="GO" id="GO:0004674">
    <property type="term" value="F:protein serine/threonine kinase activity"/>
    <property type="evidence" value="ECO:0007669"/>
    <property type="project" value="UniProtKB-KW"/>
</dbReference>
<feature type="non-terminal residue" evidence="7">
    <location>
        <position position="352"/>
    </location>
</feature>
<dbReference type="AlphaFoldDB" id="A0AAD4QJT5"/>
<feature type="domain" description="Protein kinase" evidence="6">
    <location>
        <begin position="12"/>
        <end position="349"/>
    </location>
</feature>
<dbReference type="PANTHER" id="PTHR24346">
    <property type="entry name" value="MAP/MICROTUBULE AFFINITY-REGULATING KINASE"/>
    <property type="match status" value="1"/>
</dbReference>
<dbReference type="SUPFAM" id="SSF56112">
    <property type="entry name" value="Protein kinase-like (PK-like)"/>
    <property type="match status" value="1"/>
</dbReference>
<evidence type="ECO:0000256" key="1">
    <source>
        <dbReference type="ARBA" id="ARBA00022741"/>
    </source>
</evidence>
<dbReference type="SMART" id="SM00220">
    <property type="entry name" value="S_TKc"/>
    <property type="match status" value="1"/>
</dbReference>
<feature type="compositionally biased region" description="Basic residues" evidence="5">
    <location>
        <begin position="216"/>
        <end position="228"/>
    </location>
</feature>
<dbReference type="PROSITE" id="PS00108">
    <property type="entry name" value="PROTEIN_KINASE_ST"/>
    <property type="match status" value="1"/>
</dbReference>
<evidence type="ECO:0000313" key="7">
    <source>
        <dbReference type="EMBL" id="KAI0292837.1"/>
    </source>
</evidence>
<feature type="binding site" evidence="3">
    <location>
        <position position="40"/>
    </location>
    <ligand>
        <name>ATP</name>
        <dbReference type="ChEBI" id="CHEBI:30616"/>
    </ligand>
</feature>
<dbReference type="InterPro" id="IPR008271">
    <property type="entry name" value="Ser/Thr_kinase_AS"/>
</dbReference>
<evidence type="ECO:0000256" key="4">
    <source>
        <dbReference type="RuleBase" id="RU000304"/>
    </source>
</evidence>
<dbReference type="Pfam" id="PF00069">
    <property type="entry name" value="Pkinase"/>
    <property type="match status" value="2"/>
</dbReference>
<dbReference type="GO" id="GO:0005737">
    <property type="term" value="C:cytoplasm"/>
    <property type="evidence" value="ECO:0007669"/>
    <property type="project" value="TreeGrafter"/>
</dbReference>
<dbReference type="GO" id="GO:0000226">
    <property type="term" value="P:microtubule cytoskeleton organization"/>
    <property type="evidence" value="ECO:0007669"/>
    <property type="project" value="TreeGrafter"/>
</dbReference>
<gene>
    <name evidence="7" type="ORF">B0F90DRAFT_1620253</name>
</gene>
<evidence type="ECO:0000256" key="5">
    <source>
        <dbReference type="SAM" id="MobiDB-lite"/>
    </source>
</evidence>
<evidence type="ECO:0000313" key="8">
    <source>
        <dbReference type="Proteomes" id="UP001203297"/>
    </source>
</evidence>
<dbReference type="Gene3D" id="1.10.510.10">
    <property type="entry name" value="Transferase(Phosphotransferase) domain 1"/>
    <property type="match status" value="2"/>
</dbReference>
<comment type="similarity">
    <text evidence="4">Belongs to the protein kinase superfamily.</text>
</comment>
<reference evidence="7" key="1">
    <citation type="journal article" date="2022" name="New Phytol.">
        <title>Evolutionary transition to the ectomycorrhizal habit in the genomes of a hyperdiverse lineage of mushroom-forming fungi.</title>
        <authorList>
            <person name="Looney B."/>
            <person name="Miyauchi S."/>
            <person name="Morin E."/>
            <person name="Drula E."/>
            <person name="Courty P.E."/>
            <person name="Kohler A."/>
            <person name="Kuo A."/>
            <person name="LaButti K."/>
            <person name="Pangilinan J."/>
            <person name="Lipzen A."/>
            <person name="Riley R."/>
            <person name="Andreopoulos W."/>
            <person name="He G."/>
            <person name="Johnson J."/>
            <person name="Nolan M."/>
            <person name="Tritt A."/>
            <person name="Barry K.W."/>
            <person name="Grigoriev I.V."/>
            <person name="Nagy L.G."/>
            <person name="Hibbett D."/>
            <person name="Henrissat B."/>
            <person name="Matheny P.B."/>
            <person name="Labbe J."/>
            <person name="Martin F.M."/>
        </authorList>
    </citation>
    <scope>NUCLEOTIDE SEQUENCE</scope>
    <source>
        <strain evidence="7">BPL690</strain>
    </source>
</reference>
<feature type="region of interest" description="Disordered" evidence="5">
    <location>
        <begin position="213"/>
        <end position="252"/>
    </location>
</feature>
<evidence type="ECO:0000259" key="6">
    <source>
        <dbReference type="PROSITE" id="PS50011"/>
    </source>
</evidence>
<dbReference type="PANTHER" id="PTHR24346:SF76">
    <property type="entry name" value="NON-SPECIFIC SERINE_THREONINE PROTEIN KINASE"/>
    <property type="match status" value="1"/>
</dbReference>
<evidence type="ECO:0000256" key="3">
    <source>
        <dbReference type="PROSITE-ProRule" id="PRU10141"/>
    </source>
</evidence>
<keyword evidence="2 3" id="KW-0067">ATP-binding</keyword>
<proteinExistence type="inferred from homology"/>
<keyword evidence="7" id="KW-0418">Kinase</keyword>
<sequence length="352" mass="39325">LPDDEGEEVEGYKFGSIIGYGGFSSIRRAFSPSGGTVAVKIVRRSDLASQANPTQARNRLENEGSIWKTLSHEHILPLFHFAHTSYADFFFMLLCPAGTLYDILKRDGCPALPRDDAGMMFRQVVRGVRYLHEQMALVHADLKLENVLVDEMGVCRITDFGMTRSFGEDSEVDPTEPLPVPHTLRDQCEALDSKTLRGTPVLRGHGSLKATGRLSLLHHHHRHSRPRRRESTPLPTQGQDQAHEFPPGSLPYAAPELLRTRNAENPYRPHPSQDIWALGVMLYALFTGGLPFVDSFEPRLTMKILHGLPRAFEMPKDVGRGAELVLRGCLEASVSQRWTIAAVDDVSWSVGW</sequence>
<dbReference type="EMBL" id="WTXG01000110">
    <property type="protein sequence ID" value="KAI0292837.1"/>
    <property type="molecule type" value="Genomic_DNA"/>
</dbReference>
<keyword evidence="7" id="KW-0808">Transferase</keyword>
<feature type="non-terminal residue" evidence="7">
    <location>
        <position position="1"/>
    </location>
</feature>
<dbReference type="GO" id="GO:0005524">
    <property type="term" value="F:ATP binding"/>
    <property type="evidence" value="ECO:0007669"/>
    <property type="project" value="UniProtKB-UniRule"/>
</dbReference>
<keyword evidence="8" id="KW-1185">Reference proteome</keyword>
<name>A0AAD4QJT5_9AGAM</name>
<dbReference type="InterPro" id="IPR011009">
    <property type="entry name" value="Kinase-like_dom_sf"/>
</dbReference>